<dbReference type="OMA" id="NRARMEL"/>
<evidence type="ECO:0000313" key="4">
    <source>
        <dbReference type="Proteomes" id="UP000494040"/>
    </source>
</evidence>
<name>A0A8I6SEB4_CIMLE</name>
<dbReference type="AlphaFoldDB" id="A0A8I6SEB4"/>
<feature type="region of interest" description="Disordered" evidence="1">
    <location>
        <begin position="270"/>
        <end position="291"/>
    </location>
</feature>
<evidence type="ECO:0000256" key="1">
    <source>
        <dbReference type="SAM" id="MobiDB-lite"/>
    </source>
</evidence>
<reference evidence="3" key="1">
    <citation type="submission" date="2022-01" db="UniProtKB">
        <authorList>
            <consortium name="EnsemblMetazoa"/>
        </authorList>
    </citation>
    <scope>IDENTIFICATION</scope>
</reference>
<evidence type="ECO:0000259" key="2">
    <source>
        <dbReference type="SMART" id="SM00735"/>
    </source>
</evidence>
<dbReference type="EnsemblMetazoa" id="XM_014406813.2">
    <property type="protein sequence ID" value="XP_014262299.1"/>
    <property type="gene ID" value="LOC106674210"/>
</dbReference>
<dbReference type="SMART" id="SM00735">
    <property type="entry name" value="ZM"/>
    <property type="match status" value="1"/>
</dbReference>
<dbReference type="Proteomes" id="UP000494040">
    <property type="component" value="Unassembled WGS sequence"/>
</dbReference>
<dbReference type="GeneID" id="106674210"/>
<protein>
    <recommendedName>
        <fullName evidence="2">Zasp-like motif domain-containing protein</fullName>
    </recommendedName>
</protein>
<proteinExistence type="predicted"/>
<dbReference type="OrthoDB" id="1293114at2759"/>
<dbReference type="RefSeq" id="XP_014262299.1">
    <property type="nucleotide sequence ID" value="XM_014406813.2"/>
</dbReference>
<accession>A0A8I6SEB4</accession>
<feature type="region of interest" description="Disordered" evidence="1">
    <location>
        <begin position="185"/>
        <end position="204"/>
    </location>
</feature>
<keyword evidence="4" id="KW-1185">Reference proteome</keyword>
<feature type="compositionally biased region" description="Basic and acidic residues" evidence="1">
    <location>
        <begin position="216"/>
        <end position="225"/>
    </location>
</feature>
<evidence type="ECO:0000313" key="3">
    <source>
        <dbReference type="EnsemblMetazoa" id="XP_014262299.1"/>
    </source>
</evidence>
<dbReference type="InterPro" id="IPR006643">
    <property type="entry name" value="Zasp-like_motif"/>
</dbReference>
<feature type="domain" description="Zasp-like motif" evidence="2">
    <location>
        <begin position="7"/>
        <end position="32"/>
    </location>
</feature>
<feature type="compositionally biased region" description="Low complexity" evidence="1">
    <location>
        <begin position="95"/>
        <end position="148"/>
    </location>
</feature>
<dbReference type="KEGG" id="clec:106674210"/>
<sequence>MAAFRSNLVNKQYNSPIRLYSPMVVAETLEKQKQVLANGAVGIDFHNLAKPGNLANSAVLRMLEEEERSGRQQGLKRVAWPPPPEESYEQESAEVQEPLYSQRPHQYQQQQFPQQSYQQQQFQKQEPQFHPQQQPFNQPENQYQQQPFSPVKPVAPPTPRQDHQPAGYTPQQHAVFHPVRFEPPRATVTLRPSPPLSQAPSPVYAAQPVAVSIKGGERMRGDQKWPPESVKQQSAAENEARLALAKGPACRPRKVKKDYSSFFAQHALNSTYPGYRPPPGTQHYSEGTSDL</sequence>
<feature type="compositionally biased region" description="Polar residues" evidence="1">
    <location>
        <begin position="282"/>
        <end position="291"/>
    </location>
</feature>
<feature type="region of interest" description="Disordered" evidence="1">
    <location>
        <begin position="216"/>
        <end position="238"/>
    </location>
</feature>
<organism evidence="3 4">
    <name type="scientific">Cimex lectularius</name>
    <name type="common">Bed bug</name>
    <name type="synonym">Acanthia lectularia</name>
    <dbReference type="NCBI Taxonomy" id="79782"/>
    <lineage>
        <taxon>Eukaryota</taxon>
        <taxon>Metazoa</taxon>
        <taxon>Ecdysozoa</taxon>
        <taxon>Arthropoda</taxon>
        <taxon>Hexapoda</taxon>
        <taxon>Insecta</taxon>
        <taxon>Pterygota</taxon>
        <taxon>Neoptera</taxon>
        <taxon>Paraneoptera</taxon>
        <taxon>Hemiptera</taxon>
        <taxon>Heteroptera</taxon>
        <taxon>Panheteroptera</taxon>
        <taxon>Cimicomorpha</taxon>
        <taxon>Cimicidae</taxon>
        <taxon>Cimex</taxon>
    </lineage>
</organism>
<feature type="region of interest" description="Disordered" evidence="1">
    <location>
        <begin position="65"/>
        <end position="169"/>
    </location>
</feature>